<evidence type="ECO:0000313" key="5">
    <source>
        <dbReference type="EMBL" id="CAI9725939.1"/>
    </source>
</evidence>
<dbReference type="PRINTS" id="PR00454">
    <property type="entry name" value="ETSDOMAIN"/>
</dbReference>
<feature type="domain" description="ETS" evidence="4">
    <location>
        <begin position="353"/>
        <end position="408"/>
    </location>
</feature>
<accession>A0AA36B277</accession>
<dbReference type="PANTHER" id="PTHR11849:SF190">
    <property type="entry name" value="ETS-DOMAIN PROTEIN"/>
    <property type="match status" value="1"/>
</dbReference>
<protein>
    <submittedName>
        <fullName evidence="5">SAM pointed domain-containing Ets transcription factor</fullName>
    </submittedName>
</protein>
<comment type="similarity">
    <text evidence="1 3">Belongs to the ETS family.</text>
</comment>
<dbReference type="InterPro" id="IPR046328">
    <property type="entry name" value="ETS_fam"/>
</dbReference>
<dbReference type="Pfam" id="PF02198">
    <property type="entry name" value="SAM_PNT"/>
    <property type="match status" value="1"/>
</dbReference>
<dbReference type="GO" id="GO:0030154">
    <property type="term" value="P:cell differentiation"/>
    <property type="evidence" value="ECO:0007669"/>
    <property type="project" value="TreeGrafter"/>
</dbReference>
<dbReference type="PROSITE" id="PS50061">
    <property type="entry name" value="ETS_DOMAIN_3"/>
    <property type="match status" value="1"/>
</dbReference>
<dbReference type="PROSITE" id="PS00346">
    <property type="entry name" value="ETS_DOMAIN_2"/>
    <property type="match status" value="1"/>
</dbReference>
<dbReference type="Proteomes" id="UP001162480">
    <property type="component" value="Chromosome 7"/>
</dbReference>
<dbReference type="InterPro" id="IPR036390">
    <property type="entry name" value="WH_DNA-bd_sf"/>
</dbReference>
<dbReference type="GO" id="GO:0005634">
    <property type="term" value="C:nucleus"/>
    <property type="evidence" value="ECO:0007669"/>
    <property type="project" value="UniProtKB-SubCell"/>
</dbReference>
<dbReference type="SUPFAM" id="SSF47769">
    <property type="entry name" value="SAM/Pointed domain"/>
    <property type="match status" value="1"/>
</dbReference>
<dbReference type="InterPro" id="IPR013761">
    <property type="entry name" value="SAM/pointed_sf"/>
</dbReference>
<dbReference type="SMART" id="SM00413">
    <property type="entry name" value="ETS"/>
    <property type="match status" value="1"/>
</dbReference>
<dbReference type="AlphaFoldDB" id="A0AA36B277"/>
<comment type="subcellular location">
    <subcellularLocation>
        <location evidence="3">Nucleus</location>
    </subcellularLocation>
</comment>
<dbReference type="GO" id="GO:0000981">
    <property type="term" value="F:DNA-binding transcription factor activity, RNA polymerase II-specific"/>
    <property type="evidence" value="ECO:0007669"/>
    <property type="project" value="TreeGrafter"/>
</dbReference>
<dbReference type="InterPro" id="IPR003118">
    <property type="entry name" value="Pointed_dom"/>
</dbReference>
<dbReference type="Gene3D" id="1.10.150.50">
    <property type="entry name" value="Transcription Factor, Ets-1"/>
    <property type="match status" value="1"/>
</dbReference>
<evidence type="ECO:0000313" key="6">
    <source>
        <dbReference type="Proteomes" id="UP001162480"/>
    </source>
</evidence>
<dbReference type="EMBL" id="OX597820">
    <property type="protein sequence ID" value="CAI9725939.1"/>
    <property type="molecule type" value="Genomic_DNA"/>
</dbReference>
<evidence type="ECO:0000259" key="4">
    <source>
        <dbReference type="PROSITE" id="PS50061"/>
    </source>
</evidence>
<keyword evidence="3" id="KW-0539">Nucleus</keyword>
<keyword evidence="2 3" id="KW-0238">DNA-binding</keyword>
<dbReference type="Pfam" id="PF00178">
    <property type="entry name" value="Ets"/>
    <property type="match status" value="1"/>
</dbReference>
<proteinExistence type="inferred from homology"/>
<keyword evidence="6" id="KW-1185">Reference proteome</keyword>
<dbReference type="InterPro" id="IPR000418">
    <property type="entry name" value="Ets_dom"/>
</dbReference>
<dbReference type="SUPFAM" id="SSF46785">
    <property type="entry name" value="Winged helix' DNA-binding domain"/>
    <property type="match status" value="1"/>
</dbReference>
<evidence type="ECO:0000256" key="2">
    <source>
        <dbReference type="ARBA" id="ARBA00023125"/>
    </source>
</evidence>
<sequence>MTKITVKAGFTFTNGTKTNMEKMSSLDLPEYENQDKGTEKNFDIKTENNDSSFHENLLNLLQETNNLLFYPNFDGIGNVSNCTSQENNDSKDLKLLSLLSQKDLPEINSKNIVTDIEMEDQMEIKSELNDVVIKPSCGNLLAINEGGNSFHVSSFEDFIPSIESELNNCDQSGNCSPSSSCPLQISNYKINSTDSPLPEDNYSCTDDNCICGWSMKPPKYWNKDDIQNWMSYIAKVYDITLESKNFEDITSGKQLKKMTSKEFQQRDFIYGDWIHNMLKKMFDQVTSLNSGTSKDTLSPFTSKNEDKFNSFFSNLFNENLCTMSLLPLYAFIYAALKHSLFNPKILRWENEKSGTFQFIDPEKFAKLWGLTKNNNNMNYEKLSRSLRHYYPKRILKRVGGKRLIYKFLEPYFTYLKRKVNFSSH</sequence>
<organism evidence="5 6">
    <name type="scientific">Octopus vulgaris</name>
    <name type="common">Common octopus</name>
    <dbReference type="NCBI Taxonomy" id="6645"/>
    <lineage>
        <taxon>Eukaryota</taxon>
        <taxon>Metazoa</taxon>
        <taxon>Spiralia</taxon>
        <taxon>Lophotrochozoa</taxon>
        <taxon>Mollusca</taxon>
        <taxon>Cephalopoda</taxon>
        <taxon>Coleoidea</taxon>
        <taxon>Octopodiformes</taxon>
        <taxon>Octopoda</taxon>
        <taxon>Incirrata</taxon>
        <taxon>Octopodidae</taxon>
        <taxon>Octopus</taxon>
    </lineage>
</organism>
<evidence type="ECO:0000256" key="3">
    <source>
        <dbReference type="RuleBase" id="RU004019"/>
    </source>
</evidence>
<dbReference type="PANTHER" id="PTHR11849">
    <property type="entry name" value="ETS"/>
    <property type="match status" value="1"/>
</dbReference>
<name>A0AA36B277_OCTVU</name>
<dbReference type="Gene3D" id="1.10.10.10">
    <property type="entry name" value="Winged helix-like DNA-binding domain superfamily/Winged helix DNA-binding domain"/>
    <property type="match status" value="1"/>
</dbReference>
<dbReference type="GO" id="GO:0043565">
    <property type="term" value="F:sequence-specific DNA binding"/>
    <property type="evidence" value="ECO:0007669"/>
    <property type="project" value="InterPro"/>
</dbReference>
<gene>
    <name evidence="5" type="ORF">OCTVUL_1B001309</name>
</gene>
<dbReference type="InterPro" id="IPR036388">
    <property type="entry name" value="WH-like_DNA-bd_sf"/>
</dbReference>
<evidence type="ECO:0000256" key="1">
    <source>
        <dbReference type="ARBA" id="ARBA00005562"/>
    </source>
</evidence>
<reference evidence="5" key="1">
    <citation type="submission" date="2023-08" db="EMBL/GenBank/DDBJ databases">
        <authorList>
            <person name="Alioto T."/>
            <person name="Alioto T."/>
            <person name="Gomez Garrido J."/>
        </authorList>
    </citation>
    <scope>NUCLEOTIDE SEQUENCE</scope>
</reference>